<dbReference type="Proteomes" id="UP000011617">
    <property type="component" value="Unassembled WGS sequence"/>
</dbReference>
<sequence>MFKKILCFLPLFCSLAFAQKVPTEWINEEYGLRSEQEQDAIAYAAIKASLNVTNCHLDIIKTIKTEDEFLVVWNGNACGGGNGTETIDIAGASGGTIKNSFFDLSNFINTRFLSDIQIISKDEYVITSSDFDENDLNNFPSIEVKTRITRNKADDIFPSKWRIEEIFRKKNNNQENILLNDGPNEIIAAYEIYNSISSILSLDDSQIKGILKKERTPYLLVVKNNEGYKIMSFDPETLLLNKDYFNYKYNNLYDLQSFKIINPGNFEFTIFDENNSEILITYSISINENSQWKTTELTREEISQQF</sequence>
<evidence type="ECO:0000313" key="2">
    <source>
        <dbReference type="EMBL" id="ELV07199.1"/>
    </source>
</evidence>
<proteinExistence type="predicted"/>
<comment type="caution">
    <text evidence="2">The sequence shown here is derived from an EMBL/GenBank/DDBJ whole genome shotgun (WGS) entry which is preliminary data.</text>
</comment>
<accession>L8XWL4</accession>
<name>L8XWL4_9GAMM</name>
<dbReference type="RefSeq" id="WP_008316951.1">
    <property type="nucleotide sequence ID" value="NZ_KB372789.1"/>
</dbReference>
<feature type="chain" id="PRO_5003997870" evidence="1">
    <location>
        <begin position="19"/>
        <end position="306"/>
    </location>
</feature>
<protein>
    <submittedName>
        <fullName evidence="2">Uncharacterized protein</fullName>
    </submittedName>
</protein>
<keyword evidence="3" id="KW-1185">Reference proteome</keyword>
<dbReference type="HOGENOM" id="CLU_908956_0_0_6"/>
<feature type="signal peptide" evidence="1">
    <location>
        <begin position="1"/>
        <end position="18"/>
    </location>
</feature>
<dbReference type="AlphaFoldDB" id="L8XWL4"/>
<evidence type="ECO:0000313" key="3">
    <source>
        <dbReference type="Proteomes" id="UP000011617"/>
    </source>
</evidence>
<organism evidence="2 3">
    <name type="scientific">Wohlfahrtiimonas chitiniclastica SH04</name>
    <dbReference type="NCBI Taxonomy" id="1261130"/>
    <lineage>
        <taxon>Bacteria</taxon>
        <taxon>Pseudomonadati</taxon>
        <taxon>Pseudomonadota</taxon>
        <taxon>Gammaproteobacteria</taxon>
        <taxon>Cardiobacteriales</taxon>
        <taxon>Ignatzschineriaceae</taxon>
        <taxon>Wohlfahrtiimonas</taxon>
    </lineage>
</organism>
<gene>
    <name evidence="2" type="ORF">F387_01982</name>
</gene>
<keyword evidence="1" id="KW-0732">Signal</keyword>
<reference evidence="2 3" key="1">
    <citation type="journal article" date="2013" name="Genome Announc.">
        <title>Complete Genome Sequence of Wohlfahrtiimonas chitiniclastica Strain SH04, Isolated from Chrysomya megacephala Collected from Pudong International Airport in China.</title>
        <authorList>
            <person name="Cao X.M."/>
            <person name="Chen T."/>
            <person name="Xu L.Z."/>
            <person name="Yao L.S."/>
            <person name="Qi J."/>
            <person name="Zhang X.L."/>
            <person name="Yan Q.L."/>
            <person name="Deng Y.H."/>
            <person name="Guo T.Y."/>
            <person name="Wang J."/>
            <person name="Hu K.X."/>
            <person name="Xu B.L."/>
        </authorList>
    </citation>
    <scope>NUCLEOTIDE SEQUENCE [LARGE SCALE GENOMIC DNA]</scope>
    <source>
        <strain evidence="2 3">SH04</strain>
    </source>
</reference>
<dbReference type="PATRIC" id="fig|1261130.3.peg.1913"/>
<evidence type="ECO:0000256" key="1">
    <source>
        <dbReference type="SAM" id="SignalP"/>
    </source>
</evidence>
<dbReference type="EMBL" id="AOBV01000019">
    <property type="protein sequence ID" value="ELV07199.1"/>
    <property type="molecule type" value="Genomic_DNA"/>
</dbReference>